<name>A0A1I3IGA6_SELRU</name>
<feature type="non-terminal residue" evidence="1">
    <location>
        <position position="1"/>
    </location>
</feature>
<gene>
    <name evidence="1" type="ORF">SAMN04487861_1491</name>
</gene>
<reference evidence="1 2" key="1">
    <citation type="submission" date="2016-10" db="EMBL/GenBank/DDBJ databases">
        <authorList>
            <person name="de Groot N.N."/>
        </authorList>
    </citation>
    <scope>NUCLEOTIDE SEQUENCE [LARGE SCALE GENOMIC DNA]</scope>
    <source>
        <strain evidence="1 2">Z108</strain>
    </source>
</reference>
<dbReference type="EMBL" id="FOQK01000049">
    <property type="protein sequence ID" value="SFI46961.1"/>
    <property type="molecule type" value="Genomic_DNA"/>
</dbReference>
<evidence type="ECO:0000313" key="2">
    <source>
        <dbReference type="Proteomes" id="UP000183639"/>
    </source>
</evidence>
<proteinExistence type="predicted"/>
<organism evidence="1 2">
    <name type="scientific">Selenomonas ruminantium</name>
    <dbReference type="NCBI Taxonomy" id="971"/>
    <lineage>
        <taxon>Bacteria</taxon>
        <taxon>Bacillati</taxon>
        <taxon>Bacillota</taxon>
        <taxon>Negativicutes</taxon>
        <taxon>Selenomonadales</taxon>
        <taxon>Selenomonadaceae</taxon>
        <taxon>Selenomonas</taxon>
    </lineage>
</organism>
<sequence>SNKNTVIYKLQFANKAQADFAGSLVGGRDILCFVLYNG</sequence>
<dbReference type="AlphaFoldDB" id="A0A1I3IGA6"/>
<accession>A0A1I3IGA6</accession>
<evidence type="ECO:0000313" key="1">
    <source>
        <dbReference type="EMBL" id="SFI46961.1"/>
    </source>
</evidence>
<dbReference type="Proteomes" id="UP000183639">
    <property type="component" value="Unassembled WGS sequence"/>
</dbReference>
<protein>
    <submittedName>
        <fullName evidence="1">Uncharacterized protein</fullName>
    </submittedName>
</protein>